<keyword evidence="5" id="KW-1133">Transmembrane helix</keyword>
<dbReference type="OrthoDB" id="434648at2759"/>
<dbReference type="GO" id="GO:0046872">
    <property type="term" value="F:metal ion binding"/>
    <property type="evidence" value="ECO:0007669"/>
    <property type="project" value="InterPro"/>
</dbReference>
<dbReference type="PROSITE" id="PS50975">
    <property type="entry name" value="ATP_GRASP"/>
    <property type="match status" value="1"/>
</dbReference>
<dbReference type="Proteomes" id="UP001165082">
    <property type="component" value="Unassembled WGS sequence"/>
</dbReference>
<dbReference type="PANTHER" id="PTHR43585:SF2">
    <property type="entry name" value="ATP-GRASP ENZYME FSQD"/>
    <property type="match status" value="1"/>
</dbReference>
<evidence type="ECO:0000256" key="4">
    <source>
        <dbReference type="PROSITE-ProRule" id="PRU00409"/>
    </source>
</evidence>
<sequence>MSPTPPLLYVLYILSLPFLISTFTPSYTLPSTPPTVGILVIDGFSPFHSAYLRDLAVNDYSAGVVNALSPYTARGLRQTADAGEAEDYESHVPPLGDPSKLKAWLDAIPFELVGVFCESDAGLDFSERLSLEVSSAYASFVPPVIVKPPIGCASEGVFLCHERSEAVEASRHLLSQTEWGKFGTPNPSVVLQEYLPGPEFAVDCVSVNGVHKVVAVWSYVKTDAGFGPFAYLSTSLSCPEDDPPVFWDVCRCALSGLDGLSFMNGLSHAEVKLRGDGEPRLVEVNCRQHNANVLPLTKSCVGYDAVEVLAEGYLSGEEGGGGFKEVPPIPGPLRRRGTILHLQCPSSGTVLSLSGLGEISRLPTVVDMDFYEDVFGVGCSVQVTRDIRGDAGWVVFTGGREEVERDYERARE</sequence>
<organism evidence="7 8">
    <name type="scientific">Triparma retinervis</name>
    <dbReference type="NCBI Taxonomy" id="2557542"/>
    <lineage>
        <taxon>Eukaryota</taxon>
        <taxon>Sar</taxon>
        <taxon>Stramenopiles</taxon>
        <taxon>Ochrophyta</taxon>
        <taxon>Bolidophyceae</taxon>
        <taxon>Parmales</taxon>
        <taxon>Triparmaceae</taxon>
        <taxon>Triparma</taxon>
    </lineage>
</organism>
<dbReference type="EMBL" id="BRXZ01000066">
    <property type="protein sequence ID" value="GMI04180.1"/>
    <property type="molecule type" value="Genomic_DNA"/>
</dbReference>
<keyword evidence="2 4" id="KW-0547">Nucleotide-binding</keyword>
<keyword evidence="8" id="KW-1185">Reference proteome</keyword>
<evidence type="ECO:0000256" key="2">
    <source>
        <dbReference type="ARBA" id="ARBA00022741"/>
    </source>
</evidence>
<feature type="domain" description="ATP-grasp" evidence="6">
    <location>
        <begin position="107"/>
        <end position="314"/>
    </location>
</feature>
<dbReference type="SUPFAM" id="SSF56059">
    <property type="entry name" value="Glutathione synthetase ATP-binding domain-like"/>
    <property type="match status" value="1"/>
</dbReference>
<proteinExistence type="predicted"/>
<evidence type="ECO:0000313" key="8">
    <source>
        <dbReference type="Proteomes" id="UP001165082"/>
    </source>
</evidence>
<dbReference type="Pfam" id="PF13535">
    <property type="entry name" value="ATP-grasp_4"/>
    <property type="match status" value="1"/>
</dbReference>
<comment type="caution">
    <text evidence="7">The sequence shown here is derived from an EMBL/GenBank/DDBJ whole genome shotgun (WGS) entry which is preliminary data.</text>
</comment>
<dbReference type="PANTHER" id="PTHR43585">
    <property type="entry name" value="FUMIPYRROLE BIOSYNTHESIS PROTEIN C"/>
    <property type="match status" value="1"/>
</dbReference>
<feature type="non-terminal residue" evidence="7">
    <location>
        <position position="1"/>
    </location>
</feature>
<dbReference type="AlphaFoldDB" id="A0A9W7F5G1"/>
<keyword evidence="5" id="KW-0812">Transmembrane</keyword>
<evidence type="ECO:0000256" key="1">
    <source>
        <dbReference type="ARBA" id="ARBA00022598"/>
    </source>
</evidence>
<dbReference type="InterPro" id="IPR011761">
    <property type="entry name" value="ATP-grasp"/>
</dbReference>
<feature type="transmembrane region" description="Helical" evidence="5">
    <location>
        <begin position="7"/>
        <end position="27"/>
    </location>
</feature>
<gene>
    <name evidence="7" type="ORF">TrRE_jg10340</name>
</gene>
<evidence type="ECO:0000313" key="7">
    <source>
        <dbReference type="EMBL" id="GMI04180.1"/>
    </source>
</evidence>
<reference evidence="7" key="1">
    <citation type="submission" date="2022-07" db="EMBL/GenBank/DDBJ databases">
        <title>Genome analysis of Parmales, a sister group of diatoms, reveals the evolutionary specialization of diatoms from phago-mixotrophs to photoautotrophs.</title>
        <authorList>
            <person name="Ban H."/>
            <person name="Sato S."/>
            <person name="Yoshikawa S."/>
            <person name="Kazumasa Y."/>
            <person name="Nakamura Y."/>
            <person name="Ichinomiya M."/>
            <person name="Saitoh K."/>
            <person name="Sato N."/>
            <person name="Blanc-Mathieu R."/>
            <person name="Endo H."/>
            <person name="Kuwata A."/>
            <person name="Ogata H."/>
        </authorList>
    </citation>
    <scope>NUCLEOTIDE SEQUENCE</scope>
</reference>
<keyword evidence="1" id="KW-0436">Ligase</keyword>
<dbReference type="GO" id="GO:0016874">
    <property type="term" value="F:ligase activity"/>
    <property type="evidence" value="ECO:0007669"/>
    <property type="project" value="UniProtKB-KW"/>
</dbReference>
<keyword evidence="5" id="KW-0472">Membrane</keyword>
<dbReference type="InterPro" id="IPR052032">
    <property type="entry name" value="ATP-dep_AA_Ligase"/>
</dbReference>
<dbReference type="GO" id="GO:0005524">
    <property type="term" value="F:ATP binding"/>
    <property type="evidence" value="ECO:0007669"/>
    <property type="project" value="UniProtKB-UniRule"/>
</dbReference>
<dbReference type="Gene3D" id="3.30.470.20">
    <property type="entry name" value="ATP-grasp fold, B domain"/>
    <property type="match status" value="1"/>
</dbReference>
<evidence type="ECO:0000259" key="6">
    <source>
        <dbReference type="PROSITE" id="PS50975"/>
    </source>
</evidence>
<evidence type="ECO:0000256" key="3">
    <source>
        <dbReference type="ARBA" id="ARBA00022840"/>
    </source>
</evidence>
<protein>
    <recommendedName>
        <fullName evidence="6">ATP-grasp domain-containing protein</fullName>
    </recommendedName>
</protein>
<keyword evidence="3 4" id="KW-0067">ATP-binding</keyword>
<evidence type="ECO:0000256" key="5">
    <source>
        <dbReference type="SAM" id="Phobius"/>
    </source>
</evidence>
<name>A0A9W7F5G1_9STRA</name>
<accession>A0A9W7F5G1</accession>